<feature type="transmembrane region" description="Helical" evidence="7">
    <location>
        <begin position="251"/>
        <end position="271"/>
    </location>
</feature>
<sequence>MEQLYGYVLYGVTLASMGGIYALLALGLNIQWGFTGLFNTGIAGFLAVGAYTQALLTTPLSSRHIGGIELPIPLAMLCAMVLSAIVAYGVARACIRLRSDYLAIATLGIAEILRLIFKNELWATNGPRGVSQIPRAFEDLPPPWNAIAFMAMVLLIVLVVYLLMERARVSPWGRMMAAIRENEEAAAAIGKHVAHYRTESFVIGAAMMGLAGALLAQYLKQIDPQVSEPVTATFLVWVMLIAGGSANNRGAILGAFLIWTIWSATQILTGFLPNEFVAFGYTVGNLQVRSAYVRVFLIGLILQFILQRRPQGLLPEKRPAASRPSSAHTDRDSS</sequence>
<keyword evidence="5 7" id="KW-0472">Membrane</keyword>
<feature type="transmembrane region" description="Helical" evidence="7">
    <location>
        <begin position="101"/>
        <end position="117"/>
    </location>
</feature>
<feature type="transmembrane region" description="Helical" evidence="7">
    <location>
        <begin position="201"/>
        <end position="219"/>
    </location>
</feature>
<evidence type="ECO:0000256" key="3">
    <source>
        <dbReference type="ARBA" id="ARBA00022692"/>
    </source>
</evidence>
<dbReference type="InterPro" id="IPR043428">
    <property type="entry name" value="LivM-like"/>
</dbReference>
<dbReference type="GO" id="GO:0005886">
    <property type="term" value="C:plasma membrane"/>
    <property type="evidence" value="ECO:0007669"/>
    <property type="project" value="UniProtKB-SubCell"/>
</dbReference>
<evidence type="ECO:0000313" key="9">
    <source>
        <dbReference type="Proteomes" id="UP000317990"/>
    </source>
</evidence>
<protein>
    <submittedName>
        <fullName evidence="8">Branched-chain amino acid ABC transporter permease</fullName>
    </submittedName>
</protein>
<evidence type="ECO:0000256" key="7">
    <source>
        <dbReference type="SAM" id="Phobius"/>
    </source>
</evidence>
<feature type="transmembrane region" description="Helical" evidence="7">
    <location>
        <begin position="144"/>
        <end position="164"/>
    </location>
</feature>
<dbReference type="GO" id="GO:0015658">
    <property type="term" value="F:branched-chain amino acid transmembrane transporter activity"/>
    <property type="evidence" value="ECO:0007669"/>
    <property type="project" value="InterPro"/>
</dbReference>
<feature type="transmembrane region" description="Helical" evidence="7">
    <location>
        <begin position="6"/>
        <end position="24"/>
    </location>
</feature>
<reference evidence="8 9" key="1">
    <citation type="journal article" date="2019" name="mSystems">
        <title>Life at home and on the roam: Genomic adaptions reflect the dual lifestyle of an intracellular, facultative symbiont.</title>
        <authorList>
            <person name="Burgsdorf I."/>
        </authorList>
    </citation>
    <scope>NUCLEOTIDE SEQUENCE [LARGE SCALE GENOMIC DNA]</scope>
    <source>
        <strain evidence="8">277cV</strain>
    </source>
</reference>
<keyword evidence="4 7" id="KW-1133">Transmembrane helix</keyword>
<evidence type="ECO:0000256" key="4">
    <source>
        <dbReference type="ARBA" id="ARBA00022989"/>
    </source>
</evidence>
<dbReference type="AlphaFoldDB" id="A0A524RKG7"/>
<dbReference type="InterPro" id="IPR001851">
    <property type="entry name" value="ABC_transp_permease"/>
</dbReference>
<name>A0A524RKG7_9CHRO</name>
<dbReference type="EMBL" id="SRMO01000096">
    <property type="protein sequence ID" value="TGG90123.1"/>
    <property type="molecule type" value="Genomic_DNA"/>
</dbReference>
<evidence type="ECO:0000256" key="2">
    <source>
        <dbReference type="ARBA" id="ARBA00022475"/>
    </source>
</evidence>
<accession>A0A524RKG7</accession>
<evidence type="ECO:0000256" key="6">
    <source>
        <dbReference type="SAM" id="MobiDB-lite"/>
    </source>
</evidence>
<dbReference type="Pfam" id="PF02653">
    <property type="entry name" value="BPD_transp_2"/>
    <property type="match status" value="1"/>
</dbReference>
<evidence type="ECO:0000256" key="1">
    <source>
        <dbReference type="ARBA" id="ARBA00004651"/>
    </source>
</evidence>
<dbReference type="PANTHER" id="PTHR30482:SF10">
    <property type="entry name" value="HIGH-AFFINITY BRANCHED-CHAIN AMINO ACID TRANSPORT PROTEIN BRAE"/>
    <property type="match status" value="1"/>
</dbReference>
<feature type="transmembrane region" description="Helical" evidence="7">
    <location>
        <begin position="68"/>
        <end position="89"/>
    </location>
</feature>
<dbReference type="Proteomes" id="UP000317990">
    <property type="component" value="Unassembled WGS sequence"/>
</dbReference>
<gene>
    <name evidence="8" type="ORF">ERJ67_11415</name>
</gene>
<organism evidence="8 9">
    <name type="scientific">Aphanocapsa feldmannii 277cV</name>
    <dbReference type="NCBI Taxonomy" id="2507553"/>
    <lineage>
        <taxon>Bacteria</taxon>
        <taxon>Bacillati</taxon>
        <taxon>Cyanobacteriota</taxon>
        <taxon>Cyanophyceae</taxon>
        <taxon>Oscillatoriophycideae</taxon>
        <taxon>Chroococcales</taxon>
        <taxon>Microcystaceae</taxon>
        <taxon>Aphanocapsa</taxon>
    </lineage>
</organism>
<feature type="transmembrane region" description="Helical" evidence="7">
    <location>
        <begin position="291"/>
        <end position="308"/>
    </location>
</feature>
<dbReference type="CDD" id="cd06581">
    <property type="entry name" value="TM_PBP1_LivM_like"/>
    <property type="match status" value="1"/>
</dbReference>
<evidence type="ECO:0000256" key="5">
    <source>
        <dbReference type="ARBA" id="ARBA00023136"/>
    </source>
</evidence>
<comment type="caution">
    <text evidence="8">The sequence shown here is derived from an EMBL/GenBank/DDBJ whole genome shotgun (WGS) entry which is preliminary data.</text>
</comment>
<feature type="transmembrane region" description="Helical" evidence="7">
    <location>
        <begin position="36"/>
        <end position="56"/>
    </location>
</feature>
<evidence type="ECO:0000313" key="8">
    <source>
        <dbReference type="EMBL" id="TGG90123.1"/>
    </source>
</evidence>
<feature type="region of interest" description="Disordered" evidence="6">
    <location>
        <begin position="315"/>
        <end position="334"/>
    </location>
</feature>
<keyword evidence="3 7" id="KW-0812">Transmembrane</keyword>
<feature type="transmembrane region" description="Helical" evidence="7">
    <location>
        <begin position="225"/>
        <end position="244"/>
    </location>
</feature>
<comment type="subcellular location">
    <subcellularLocation>
        <location evidence="1">Cell membrane</location>
        <topology evidence="1">Multi-pass membrane protein</topology>
    </subcellularLocation>
</comment>
<keyword evidence="2" id="KW-1003">Cell membrane</keyword>
<proteinExistence type="predicted"/>
<dbReference type="PANTHER" id="PTHR30482">
    <property type="entry name" value="HIGH-AFFINITY BRANCHED-CHAIN AMINO ACID TRANSPORT SYSTEM PERMEASE"/>
    <property type="match status" value="1"/>
</dbReference>